<organism evidence="1 2">
    <name type="scientific">Marchantia polymorpha</name>
    <name type="common">Common liverwort</name>
    <name type="synonym">Marchantia aquatica</name>
    <dbReference type="NCBI Taxonomy" id="3197"/>
    <lineage>
        <taxon>Eukaryota</taxon>
        <taxon>Viridiplantae</taxon>
        <taxon>Streptophyta</taxon>
        <taxon>Embryophyta</taxon>
        <taxon>Marchantiophyta</taxon>
        <taxon>Marchantiopsida</taxon>
        <taxon>Marchantiidae</taxon>
        <taxon>Marchantiales</taxon>
        <taxon>Marchantiaceae</taxon>
        <taxon>Marchantia</taxon>
    </lineage>
</organism>
<reference evidence="2" key="1">
    <citation type="journal article" date="2017" name="Cell">
        <title>Insights into land plant evolution garnered from the Marchantia polymorpha genome.</title>
        <authorList>
            <person name="Bowman J.L."/>
            <person name="Kohchi T."/>
            <person name="Yamato K.T."/>
            <person name="Jenkins J."/>
            <person name="Shu S."/>
            <person name="Ishizaki K."/>
            <person name="Yamaoka S."/>
            <person name="Nishihama R."/>
            <person name="Nakamura Y."/>
            <person name="Berger F."/>
            <person name="Adam C."/>
            <person name="Aki S.S."/>
            <person name="Althoff F."/>
            <person name="Araki T."/>
            <person name="Arteaga-Vazquez M.A."/>
            <person name="Balasubrmanian S."/>
            <person name="Barry K."/>
            <person name="Bauer D."/>
            <person name="Boehm C.R."/>
            <person name="Briginshaw L."/>
            <person name="Caballero-Perez J."/>
            <person name="Catarino B."/>
            <person name="Chen F."/>
            <person name="Chiyoda S."/>
            <person name="Chovatia M."/>
            <person name="Davies K.M."/>
            <person name="Delmans M."/>
            <person name="Demura T."/>
            <person name="Dierschke T."/>
            <person name="Dolan L."/>
            <person name="Dorantes-Acosta A.E."/>
            <person name="Eklund D.M."/>
            <person name="Florent S.N."/>
            <person name="Flores-Sandoval E."/>
            <person name="Fujiyama A."/>
            <person name="Fukuzawa H."/>
            <person name="Galik B."/>
            <person name="Grimanelli D."/>
            <person name="Grimwood J."/>
            <person name="Grossniklaus U."/>
            <person name="Hamada T."/>
            <person name="Haseloff J."/>
            <person name="Hetherington A.J."/>
            <person name="Higo A."/>
            <person name="Hirakawa Y."/>
            <person name="Hundley H.N."/>
            <person name="Ikeda Y."/>
            <person name="Inoue K."/>
            <person name="Inoue S.I."/>
            <person name="Ishida S."/>
            <person name="Jia Q."/>
            <person name="Kakita M."/>
            <person name="Kanazawa T."/>
            <person name="Kawai Y."/>
            <person name="Kawashima T."/>
            <person name="Kennedy M."/>
            <person name="Kinose K."/>
            <person name="Kinoshita T."/>
            <person name="Kohara Y."/>
            <person name="Koide E."/>
            <person name="Komatsu K."/>
            <person name="Kopischke S."/>
            <person name="Kubo M."/>
            <person name="Kyozuka J."/>
            <person name="Lagercrantz U."/>
            <person name="Lin S.S."/>
            <person name="Lindquist E."/>
            <person name="Lipzen A.M."/>
            <person name="Lu C.W."/>
            <person name="De Luna E."/>
            <person name="Martienssen R.A."/>
            <person name="Minamino N."/>
            <person name="Mizutani M."/>
            <person name="Mizutani M."/>
            <person name="Mochizuki N."/>
            <person name="Monte I."/>
            <person name="Mosher R."/>
            <person name="Nagasaki H."/>
            <person name="Nakagami H."/>
            <person name="Naramoto S."/>
            <person name="Nishitani K."/>
            <person name="Ohtani M."/>
            <person name="Okamoto T."/>
            <person name="Okumura M."/>
            <person name="Phillips J."/>
            <person name="Pollak B."/>
            <person name="Reinders A."/>
            <person name="Rovekamp M."/>
            <person name="Sano R."/>
            <person name="Sawa S."/>
            <person name="Schmid M.W."/>
            <person name="Shirakawa M."/>
            <person name="Solano R."/>
            <person name="Spunde A."/>
            <person name="Suetsugu N."/>
            <person name="Sugano S."/>
            <person name="Sugiyama A."/>
            <person name="Sun R."/>
            <person name="Suzuki Y."/>
            <person name="Takenaka M."/>
            <person name="Takezawa D."/>
            <person name="Tomogane H."/>
            <person name="Tsuzuki M."/>
            <person name="Ueda T."/>
            <person name="Umeda M."/>
            <person name="Ward J.M."/>
            <person name="Watanabe Y."/>
            <person name="Yazaki K."/>
            <person name="Yokoyama R."/>
            <person name="Yoshitake Y."/>
            <person name="Yotsui I."/>
            <person name="Zachgo S."/>
            <person name="Schmutz J."/>
        </authorList>
    </citation>
    <scope>NUCLEOTIDE SEQUENCE [LARGE SCALE GENOMIC DNA]</scope>
    <source>
        <strain evidence="2">Tak-1</strain>
    </source>
</reference>
<dbReference type="AlphaFoldDB" id="A0A2R6WCS6"/>
<dbReference type="EMBL" id="KZ772780">
    <property type="protein sequence ID" value="PTQ31653.1"/>
    <property type="molecule type" value="Genomic_DNA"/>
</dbReference>
<evidence type="ECO:0000313" key="2">
    <source>
        <dbReference type="Proteomes" id="UP000244005"/>
    </source>
</evidence>
<protein>
    <submittedName>
        <fullName evidence="1">Uncharacterized protein</fullName>
    </submittedName>
</protein>
<gene>
    <name evidence="1" type="ORF">MARPO_0108s0007</name>
</gene>
<dbReference type="Gramene" id="Mp8g13830.1">
    <property type="protein sequence ID" value="Mp8g13830.1.cds1"/>
    <property type="gene ID" value="Mp8g13830"/>
</dbReference>
<sequence>MWRESLYFSLMSCSLQRIHNFACFSMQHKHTKDGDGSTVSFRSGTEQCVTVCARAAASKIHTHRDSGNIRENSRGSRRPHNTMQRLVHVIVHQEGPRVWHTLLMDGTLLSTVQSMAFSV</sequence>
<evidence type="ECO:0000313" key="1">
    <source>
        <dbReference type="EMBL" id="PTQ31653.1"/>
    </source>
</evidence>
<name>A0A2R6WCS6_MARPO</name>
<accession>A0A2R6WCS6</accession>
<proteinExistence type="predicted"/>
<dbReference type="Proteomes" id="UP000244005">
    <property type="component" value="Unassembled WGS sequence"/>
</dbReference>
<keyword evidence="2" id="KW-1185">Reference proteome</keyword>